<dbReference type="PANTHER" id="PTHR33164">
    <property type="entry name" value="TRANSCRIPTIONAL REGULATOR, MARR FAMILY"/>
    <property type="match status" value="1"/>
</dbReference>
<dbReference type="Gene3D" id="1.10.10.10">
    <property type="entry name" value="Winged helix-like DNA-binding domain superfamily/Winged helix DNA-binding domain"/>
    <property type="match status" value="1"/>
</dbReference>
<dbReference type="RefSeq" id="WP_093520118.1">
    <property type="nucleotide sequence ID" value="NZ_FOSK01000006.1"/>
</dbReference>
<dbReference type="Pfam" id="PF01047">
    <property type="entry name" value="MarR"/>
    <property type="match status" value="1"/>
</dbReference>
<reference evidence="2 3" key="1">
    <citation type="submission" date="2016-10" db="EMBL/GenBank/DDBJ databases">
        <authorList>
            <person name="Varghese N."/>
            <person name="Submissions S."/>
        </authorList>
    </citation>
    <scope>NUCLEOTIDE SEQUENCE [LARGE SCALE GENOMIC DNA]</scope>
    <source>
        <strain evidence="2 3">DSM 16392</strain>
    </source>
</reference>
<proteinExistence type="predicted"/>
<keyword evidence="3" id="KW-1185">Reference proteome</keyword>
<gene>
    <name evidence="2" type="ORF">SAMN04488518_106247</name>
</gene>
<dbReference type="PROSITE" id="PS50995">
    <property type="entry name" value="HTH_MARR_2"/>
    <property type="match status" value="1"/>
</dbReference>
<evidence type="ECO:0000259" key="1">
    <source>
        <dbReference type="PROSITE" id="PS50995"/>
    </source>
</evidence>
<accession>A0A1I4AK70</accession>
<sequence>MSDDTLSRDLTPFFSMFVEAGIINQIGSAFLEARLPKGLLVSHFGVTSHLSRGFDGATPLELARSFQVAKTTMTHTLGGLEKHGFVELRPNPDDGRSKRVWLTPQGRQFRDDAVQQLEPLFQKLAERFPPEQVSVLLPGISEFRAVIDQLRDEEK</sequence>
<dbReference type="SUPFAM" id="SSF46785">
    <property type="entry name" value="Winged helix' DNA-binding domain"/>
    <property type="match status" value="1"/>
</dbReference>
<dbReference type="InterPro" id="IPR036388">
    <property type="entry name" value="WH-like_DNA-bd_sf"/>
</dbReference>
<comment type="caution">
    <text evidence="2">The sequence shown here is derived from an EMBL/GenBank/DDBJ whole genome shotgun (WGS) entry which is preliminary data.</text>
</comment>
<evidence type="ECO:0000313" key="3">
    <source>
        <dbReference type="Proteomes" id="UP000199598"/>
    </source>
</evidence>
<evidence type="ECO:0000313" key="2">
    <source>
        <dbReference type="EMBL" id="SFK56580.1"/>
    </source>
</evidence>
<feature type="domain" description="HTH marR-type" evidence="1">
    <location>
        <begin position="3"/>
        <end position="152"/>
    </location>
</feature>
<dbReference type="InterPro" id="IPR036390">
    <property type="entry name" value="WH_DNA-bd_sf"/>
</dbReference>
<dbReference type="Proteomes" id="UP000199598">
    <property type="component" value="Unassembled WGS sequence"/>
</dbReference>
<dbReference type="InterPro" id="IPR039422">
    <property type="entry name" value="MarR/SlyA-like"/>
</dbReference>
<dbReference type="InterPro" id="IPR000835">
    <property type="entry name" value="HTH_MarR-typ"/>
</dbReference>
<organism evidence="2 3">
    <name type="scientific">Pseudovibrio ascidiaceicola</name>
    <dbReference type="NCBI Taxonomy" id="285279"/>
    <lineage>
        <taxon>Bacteria</taxon>
        <taxon>Pseudomonadati</taxon>
        <taxon>Pseudomonadota</taxon>
        <taxon>Alphaproteobacteria</taxon>
        <taxon>Hyphomicrobiales</taxon>
        <taxon>Stappiaceae</taxon>
        <taxon>Pseudovibrio</taxon>
    </lineage>
</organism>
<protein>
    <submittedName>
        <fullName evidence="2">Transcriptional regulator, MarR family</fullName>
    </submittedName>
</protein>
<dbReference type="PANTHER" id="PTHR33164:SF43">
    <property type="entry name" value="HTH-TYPE TRANSCRIPTIONAL REPRESSOR YETL"/>
    <property type="match status" value="1"/>
</dbReference>
<dbReference type="EMBL" id="FOSK01000006">
    <property type="protein sequence ID" value="SFK56580.1"/>
    <property type="molecule type" value="Genomic_DNA"/>
</dbReference>
<dbReference type="SMART" id="SM00347">
    <property type="entry name" value="HTH_MARR"/>
    <property type="match status" value="1"/>
</dbReference>
<dbReference type="PRINTS" id="PR00598">
    <property type="entry name" value="HTHMARR"/>
</dbReference>
<name>A0A1I4AK70_9HYPH</name>